<gene>
    <name evidence="1" type="ORF">FWK35_00020072</name>
</gene>
<dbReference type="AlphaFoldDB" id="A0A6G0XYF5"/>
<dbReference type="OrthoDB" id="6626133at2759"/>
<keyword evidence="2" id="KW-1185">Reference proteome</keyword>
<name>A0A6G0XYF5_APHCR</name>
<organism evidence="1 2">
    <name type="scientific">Aphis craccivora</name>
    <name type="common">Cowpea aphid</name>
    <dbReference type="NCBI Taxonomy" id="307492"/>
    <lineage>
        <taxon>Eukaryota</taxon>
        <taxon>Metazoa</taxon>
        <taxon>Ecdysozoa</taxon>
        <taxon>Arthropoda</taxon>
        <taxon>Hexapoda</taxon>
        <taxon>Insecta</taxon>
        <taxon>Pterygota</taxon>
        <taxon>Neoptera</taxon>
        <taxon>Paraneoptera</taxon>
        <taxon>Hemiptera</taxon>
        <taxon>Sternorrhyncha</taxon>
        <taxon>Aphidomorpha</taxon>
        <taxon>Aphidoidea</taxon>
        <taxon>Aphididae</taxon>
        <taxon>Aphidini</taxon>
        <taxon>Aphis</taxon>
        <taxon>Aphis</taxon>
    </lineage>
</organism>
<dbReference type="Proteomes" id="UP000478052">
    <property type="component" value="Unassembled WGS sequence"/>
</dbReference>
<comment type="caution">
    <text evidence="1">The sequence shown here is derived from an EMBL/GenBank/DDBJ whole genome shotgun (WGS) entry which is preliminary data.</text>
</comment>
<proteinExistence type="predicted"/>
<sequence>MTNNNEFAITTIDNYNTTTTLQKKSTKRFGVKPEKKPVAKKTKTSPFSCYTDKISDLVTDPTIPTDTENTLNIKKDEDSLTVKTPVDSKSSDYWTIVHYKFDIIANVVPHDRWKHAKGAVKISLLGQHPDDLATSKELITLIQFVFDRLMRHPNKKITRQHKPKKKKKIIKCV</sequence>
<accession>A0A6G0XYF5</accession>
<evidence type="ECO:0000313" key="1">
    <source>
        <dbReference type="EMBL" id="KAF0745789.1"/>
    </source>
</evidence>
<dbReference type="EMBL" id="VUJU01007442">
    <property type="protein sequence ID" value="KAF0745789.1"/>
    <property type="molecule type" value="Genomic_DNA"/>
</dbReference>
<evidence type="ECO:0000313" key="2">
    <source>
        <dbReference type="Proteomes" id="UP000478052"/>
    </source>
</evidence>
<protein>
    <submittedName>
        <fullName evidence="1">Uncharacterized protein</fullName>
    </submittedName>
</protein>
<reference evidence="1 2" key="1">
    <citation type="submission" date="2019-08" db="EMBL/GenBank/DDBJ databases">
        <title>Whole genome of Aphis craccivora.</title>
        <authorList>
            <person name="Voronova N.V."/>
            <person name="Shulinski R.S."/>
            <person name="Bandarenka Y.V."/>
            <person name="Zhorov D.G."/>
            <person name="Warner D."/>
        </authorList>
    </citation>
    <scope>NUCLEOTIDE SEQUENCE [LARGE SCALE GENOMIC DNA]</scope>
    <source>
        <strain evidence="1">180601</strain>
        <tissue evidence="1">Whole Body</tissue>
    </source>
</reference>